<accession>A0AAF0QZP6</accession>
<reference evidence="3" key="1">
    <citation type="submission" date="2023-08" db="EMBL/GenBank/DDBJ databases">
        <title>A de novo genome assembly of Solanum verrucosum Schlechtendal, a Mexican diploid species geographically isolated from the other diploid A-genome species in potato relatives.</title>
        <authorList>
            <person name="Hosaka K."/>
        </authorList>
    </citation>
    <scope>NUCLEOTIDE SEQUENCE</scope>
    <source>
        <tissue evidence="3">Young leaves</tissue>
    </source>
</reference>
<dbReference type="PANTHER" id="PTHR10775">
    <property type="entry name" value="OS08G0208400 PROTEIN"/>
    <property type="match status" value="1"/>
</dbReference>
<protein>
    <submittedName>
        <fullName evidence="3">Uncharacterized protein</fullName>
    </submittedName>
</protein>
<name>A0AAF0QZP6_SOLVR</name>
<dbReference type="Proteomes" id="UP001234989">
    <property type="component" value="Chromosome 6"/>
</dbReference>
<feature type="domain" description="DUF4216" evidence="1">
    <location>
        <begin position="864"/>
        <end position="940"/>
    </location>
</feature>
<organism evidence="3 4">
    <name type="scientific">Solanum verrucosum</name>
    <dbReference type="NCBI Taxonomy" id="315347"/>
    <lineage>
        <taxon>Eukaryota</taxon>
        <taxon>Viridiplantae</taxon>
        <taxon>Streptophyta</taxon>
        <taxon>Embryophyta</taxon>
        <taxon>Tracheophyta</taxon>
        <taxon>Spermatophyta</taxon>
        <taxon>Magnoliopsida</taxon>
        <taxon>eudicotyledons</taxon>
        <taxon>Gunneridae</taxon>
        <taxon>Pentapetalae</taxon>
        <taxon>asterids</taxon>
        <taxon>lamiids</taxon>
        <taxon>Solanales</taxon>
        <taxon>Solanaceae</taxon>
        <taxon>Solanoideae</taxon>
        <taxon>Solaneae</taxon>
        <taxon>Solanum</taxon>
    </lineage>
</organism>
<dbReference type="InterPro" id="IPR025452">
    <property type="entry name" value="DUF4218"/>
</dbReference>
<gene>
    <name evidence="3" type="ORF">MTR67_026817</name>
</gene>
<evidence type="ECO:0000313" key="4">
    <source>
        <dbReference type="Proteomes" id="UP001234989"/>
    </source>
</evidence>
<keyword evidence="4" id="KW-1185">Reference proteome</keyword>
<proteinExistence type="predicted"/>
<dbReference type="EMBL" id="CP133617">
    <property type="protein sequence ID" value="WMV33432.1"/>
    <property type="molecule type" value="Genomic_DNA"/>
</dbReference>
<dbReference type="InterPro" id="IPR025312">
    <property type="entry name" value="DUF4216"/>
</dbReference>
<dbReference type="Pfam" id="PF13960">
    <property type="entry name" value="DUF4218"/>
    <property type="match status" value="1"/>
</dbReference>
<dbReference type="InterPro" id="IPR004242">
    <property type="entry name" value="Transposase_21"/>
</dbReference>
<dbReference type="AlphaFoldDB" id="A0AAF0QZP6"/>
<dbReference type="PANTHER" id="PTHR10775:SF193">
    <property type="entry name" value="DUF4216 DOMAIN-CONTAINING PROTEIN"/>
    <property type="match status" value="1"/>
</dbReference>
<evidence type="ECO:0000313" key="3">
    <source>
        <dbReference type="EMBL" id="WMV33432.1"/>
    </source>
</evidence>
<dbReference type="Pfam" id="PF02992">
    <property type="entry name" value="Transposase_21"/>
    <property type="match status" value="1"/>
</dbReference>
<evidence type="ECO:0000259" key="2">
    <source>
        <dbReference type="Pfam" id="PF13960"/>
    </source>
</evidence>
<feature type="domain" description="DUF4218" evidence="2">
    <location>
        <begin position="636"/>
        <end position="704"/>
    </location>
</feature>
<dbReference type="Pfam" id="PF13952">
    <property type="entry name" value="DUF4216"/>
    <property type="match status" value="1"/>
</dbReference>
<evidence type="ECO:0000259" key="1">
    <source>
        <dbReference type="Pfam" id="PF13952"/>
    </source>
</evidence>
<sequence length="981" mass="115158">MVHLYRNGFKPRYFVWIDHGESDGFDGMFYNSMPVDVYNMFAPHGQIRVEHVRVEHDRVHEMINDAFGVQGGMEPEQYFDEAPNEEARRFYDQLEESSRPLCVGSPHFALSVAVRLMTIKSDWNVPNAAMDSMVDLLGELVNSEFNIPKNFYQAYRLVSKLGLTYDKIHCCTNGCMLFYKTDSELENCKFCGHARYKRTSAGKMVPVQAMHYLPLIPRLKRLYASMRSALHMRWHREYRRPPGVLSHPSDGEAWKHFDNVYPDFASEPRNVRLGLCSDGFTPFSNAALPYSCWSVFLTSYNLHPEMCMTSPYIFLSCVISGPRNPKSLIDVYLQPLIDELKQLWFEGVLTYDIFTKQNFAMRASLMWTINDFPAYGMLSGWMTAGKLACLYCMENSKAFTLKHDRKNTWFDCHRQFLPMDHEFRKMKNAFRKNKVESDLPFPLLTGNQIWERVSQLPKVTEASPSRLPGYGVEHNWTKQSIFWELSYWKDNLLRHNLDVMHIEKNYFDNLFNIVMDVKGKIKDNPKARMDLKEYCRRKELWLQKLPNGRIVKPKASFSFTLDEKREICVWVKNLRMSEGYALNLEKRADMNEGKSIGMKSHDCHVFMKTLIPIAFNHLPERIWKPITEVSLFFKDLCSGKLLESSLDRIEENIVVITTKLEKIFPCGFFDVMEHLPTHLVQEARLGGPVQTRWMYPFEIFTKLYIFAKSFINIYIHIYMQKKWRNRPNRNDEGDIDPSFTPISIFNQNDRGFKKHGKRGFTDMKILFVNTWGNEAIYTEFSKWLYNYVYDEYSSVQHLQLVKEVALEPESQVLTMNKYCVNGFKFQIEEVSRNKKTNNSGVYIQGDVDGTSQTIEYCGVIHEIIEVRYSGWPKKKIVLFRCEWFDPSHRGTKVDHQHNIIEVKHTRKYRSYDPFIIAQNAKQVYYAPYSLRRDKTDWWVVIKSRPVGRIEIDSVLDVAYQNDVAIVQQQVDVELETTLQHP</sequence>